<feature type="transmembrane region" description="Helical" evidence="1">
    <location>
        <begin position="363"/>
        <end position="384"/>
    </location>
</feature>
<keyword evidence="4" id="KW-0808">Transferase</keyword>
<feature type="domain" description="Acyltransferase 3" evidence="2">
    <location>
        <begin position="16"/>
        <end position="339"/>
    </location>
</feature>
<protein>
    <submittedName>
        <fullName evidence="4">Acyltransferase</fullName>
    </submittedName>
</protein>
<proteinExistence type="predicted"/>
<evidence type="ECO:0000256" key="1">
    <source>
        <dbReference type="SAM" id="Phobius"/>
    </source>
</evidence>
<feature type="transmembrane region" description="Helical" evidence="1">
    <location>
        <begin position="326"/>
        <end position="343"/>
    </location>
</feature>
<dbReference type="GO" id="GO:0016747">
    <property type="term" value="F:acyltransferase activity, transferring groups other than amino-acyl groups"/>
    <property type="evidence" value="ECO:0007669"/>
    <property type="project" value="InterPro"/>
</dbReference>
<dbReference type="Proteomes" id="UP001142462">
    <property type="component" value="Unassembled WGS sequence"/>
</dbReference>
<feature type="transmembrane region" description="Helical" evidence="1">
    <location>
        <begin position="213"/>
        <end position="230"/>
    </location>
</feature>
<evidence type="ECO:0000259" key="2">
    <source>
        <dbReference type="Pfam" id="PF01757"/>
    </source>
</evidence>
<accession>A0A9W6H2Z4</accession>
<reference evidence="4" key="1">
    <citation type="journal article" date="2014" name="Int. J. Syst. Evol. Microbiol.">
        <title>Complete genome sequence of Corynebacterium casei LMG S-19264T (=DSM 44701T), isolated from a smear-ripened cheese.</title>
        <authorList>
            <consortium name="US DOE Joint Genome Institute (JGI-PGF)"/>
            <person name="Walter F."/>
            <person name="Albersmeier A."/>
            <person name="Kalinowski J."/>
            <person name="Ruckert C."/>
        </authorList>
    </citation>
    <scope>NUCLEOTIDE SEQUENCE</scope>
    <source>
        <strain evidence="4">VKM Ac-1020</strain>
    </source>
</reference>
<feature type="transmembrane region" description="Helical" evidence="1">
    <location>
        <begin position="154"/>
        <end position="171"/>
    </location>
</feature>
<gene>
    <name evidence="4" type="ORF">GCM10017576_12620</name>
</gene>
<dbReference type="GO" id="GO:0009103">
    <property type="term" value="P:lipopolysaccharide biosynthetic process"/>
    <property type="evidence" value="ECO:0007669"/>
    <property type="project" value="TreeGrafter"/>
</dbReference>
<feature type="transmembrane region" description="Helical" evidence="1">
    <location>
        <begin position="178"/>
        <end position="201"/>
    </location>
</feature>
<organism evidence="4 5">
    <name type="scientific">Microbacterium barkeri</name>
    <dbReference type="NCBI Taxonomy" id="33917"/>
    <lineage>
        <taxon>Bacteria</taxon>
        <taxon>Bacillati</taxon>
        <taxon>Actinomycetota</taxon>
        <taxon>Actinomycetes</taxon>
        <taxon>Micrococcales</taxon>
        <taxon>Microbacteriaceae</taxon>
        <taxon>Microbacterium</taxon>
    </lineage>
</organism>
<name>A0A9W6H2Z4_9MICO</name>
<sequence length="678" mass="72484">MTSRIDASHQSGFRPDIQALRAIAVLSVLLYHLWPNRLTGGFVGVDVFFVISGYLITSHLVREREKTGRIAVARFWARRAVRLLPASLLTLAATAVGVLLWVPRSLWDQFLGEVGAAALYVQNWRLLFDSVDYLAADNQPSPVQHFWTLSVEEQFYVALPLLLIAAMALLRRVAWRKVAVGVLATATAASFAYSLWLTAWSASEAYFSTLTRAWEFGVGALAAFLPLIAWRAMSNALAVAGVALIAVSAVALSGATPFPGAAALLPVVGTALVVWAGGGSFLAPVGASRPVAFTGAVSYAVYLWHWPLIVLLPYATGHPLTTVEKVAIAAAAFTLAWASTRFIENPVRLSPSLLARRRPRTVAAWAAAGMACVLVFPVAASATLRAEEERVLAATESLVETLPDCFGAQAMDPELAPCENPELDAYPLVPAPMDAASDDANRDACWSGPDETVLRVCSLGPDADWERHLMVIGDSHSNVFVGAYARIAEERNWRIDIAGHGGCYWTDALVERSTPVSTDACTAWRGEIADYVAESTDGIDAFVVTRSSDGRDADATTVDGMVSAWGARPDPTVPVIAILDNPRMPAETIQCIEADPETANERCAQPADAVLHDDGQAAAAERDPNATVIDLTEFYCADGTCPVVIGGVVVYRDGHHLTATYAATLGPYLSERLAAALG</sequence>
<dbReference type="Pfam" id="PF01757">
    <property type="entry name" value="Acyl_transf_3"/>
    <property type="match status" value="1"/>
</dbReference>
<evidence type="ECO:0000313" key="4">
    <source>
        <dbReference type="EMBL" id="GLJ61133.1"/>
    </source>
</evidence>
<keyword evidence="1" id="KW-0812">Transmembrane</keyword>
<dbReference type="PANTHER" id="PTHR23028">
    <property type="entry name" value="ACETYLTRANSFERASE"/>
    <property type="match status" value="1"/>
</dbReference>
<feature type="transmembrane region" description="Helical" evidence="1">
    <location>
        <begin position="261"/>
        <end position="283"/>
    </location>
</feature>
<feature type="transmembrane region" description="Helical" evidence="1">
    <location>
        <begin position="18"/>
        <end position="34"/>
    </location>
</feature>
<feature type="domain" description="SGNH" evidence="3">
    <location>
        <begin position="453"/>
        <end position="669"/>
    </location>
</feature>
<dbReference type="PANTHER" id="PTHR23028:SF53">
    <property type="entry name" value="ACYL_TRANSF_3 DOMAIN-CONTAINING PROTEIN"/>
    <property type="match status" value="1"/>
</dbReference>
<dbReference type="InterPro" id="IPR043968">
    <property type="entry name" value="SGNH"/>
</dbReference>
<dbReference type="RefSeq" id="WP_271172839.1">
    <property type="nucleotide sequence ID" value="NZ_BSEJ01000004.1"/>
</dbReference>
<dbReference type="InterPro" id="IPR002656">
    <property type="entry name" value="Acyl_transf_3_dom"/>
</dbReference>
<evidence type="ECO:0000259" key="3">
    <source>
        <dbReference type="Pfam" id="PF19040"/>
    </source>
</evidence>
<feature type="transmembrane region" description="Helical" evidence="1">
    <location>
        <begin position="237"/>
        <end position="255"/>
    </location>
</feature>
<dbReference type="InterPro" id="IPR050879">
    <property type="entry name" value="Acyltransferase_3"/>
</dbReference>
<evidence type="ECO:0000313" key="5">
    <source>
        <dbReference type="Proteomes" id="UP001142462"/>
    </source>
</evidence>
<reference evidence="4" key="2">
    <citation type="submission" date="2023-01" db="EMBL/GenBank/DDBJ databases">
        <authorList>
            <person name="Sun Q."/>
            <person name="Evtushenko L."/>
        </authorList>
    </citation>
    <scope>NUCLEOTIDE SEQUENCE</scope>
    <source>
        <strain evidence="4">VKM Ac-1020</strain>
    </source>
</reference>
<dbReference type="GO" id="GO:0016020">
    <property type="term" value="C:membrane"/>
    <property type="evidence" value="ECO:0007669"/>
    <property type="project" value="TreeGrafter"/>
</dbReference>
<feature type="transmembrane region" description="Helical" evidence="1">
    <location>
        <begin position="290"/>
        <end position="314"/>
    </location>
</feature>
<feature type="transmembrane region" description="Helical" evidence="1">
    <location>
        <begin position="40"/>
        <end position="61"/>
    </location>
</feature>
<dbReference type="AlphaFoldDB" id="A0A9W6H2Z4"/>
<keyword evidence="1" id="KW-1133">Transmembrane helix</keyword>
<dbReference type="Pfam" id="PF19040">
    <property type="entry name" value="SGNH"/>
    <property type="match status" value="1"/>
</dbReference>
<comment type="caution">
    <text evidence="4">The sequence shown here is derived from an EMBL/GenBank/DDBJ whole genome shotgun (WGS) entry which is preliminary data.</text>
</comment>
<keyword evidence="4" id="KW-0012">Acyltransferase</keyword>
<dbReference type="EMBL" id="BSEJ01000004">
    <property type="protein sequence ID" value="GLJ61133.1"/>
    <property type="molecule type" value="Genomic_DNA"/>
</dbReference>
<keyword evidence="5" id="KW-1185">Reference proteome</keyword>
<keyword evidence="1" id="KW-0472">Membrane</keyword>
<feature type="transmembrane region" description="Helical" evidence="1">
    <location>
        <begin position="81"/>
        <end position="102"/>
    </location>
</feature>